<evidence type="ECO:0000313" key="11">
    <source>
        <dbReference type="EMBL" id="MBM7692257.1"/>
    </source>
</evidence>
<sequence length="142" mass="15738">MKNKLVTIMLILLLSITLVGGIALVVVMKFTGEEKAHAEPNIDEIIESSVDVPEITTNLASGDFIRISFTVQTDSKEAKEELEKRNFQVKNIIVTELSDMKSQDLKGKTGKAKIEEVLKAKMNSIMQDGKIVKVYITSSILQ</sequence>
<dbReference type="Proteomes" id="UP000823486">
    <property type="component" value="Unassembled WGS sequence"/>
</dbReference>
<keyword evidence="12" id="KW-1185">Reference proteome</keyword>
<comment type="similarity">
    <text evidence="3 10">Belongs to the FliL family.</text>
</comment>
<keyword evidence="11" id="KW-0966">Cell projection</keyword>
<keyword evidence="11" id="KW-0282">Flagellum</keyword>
<dbReference type="NCBIfam" id="NF005826">
    <property type="entry name" value="PRK07718.1"/>
    <property type="match status" value="1"/>
</dbReference>
<dbReference type="RefSeq" id="WP_204541357.1">
    <property type="nucleotide sequence ID" value="NZ_JAFBFI010000006.1"/>
</dbReference>
<evidence type="ECO:0000256" key="9">
    <source>
        <dbReference type="ARBA" id="ARBA00023136"/>
    </source>
</evidence>
<keyword evidence="9 10" id="KW-0472">Membrane</keyword>
<keyword evidence="8" id="KW-1133">Transmembrane helix</keyword>
<keyword evidence="7 10" id="KW-0283">Flagellar rotation</keyword>
<evidence type="ECO:0000256" key="8">
    <source>
        <dbReference type="ARBA" id="ARBA00022989"/>
    </source>
</evidence>
<reference evidence="11 12" key="1">
    <citation type="submission" date="2021-01" db="EMBL/GenBank/DDBJ databases">
        <title>Genomic Encyclopedia of Type Strains, Phase IV (KMG-IV): sequencing the most valuable type-strain genomes for metagenomic binning, comparative biology and taxonomic classification.</title>
        <authorList>
            <person name="Goeker M."/>
        </authorList>
    </citation>
    <scope>NUCLEOTIDE SEQUENCE [LARGE SCALE GENOMIC DNA]</scope>
    <source>
        <strain evidence="11 12">DSM 105482</strain>
    </source>
</reference>
<evidence type="ECO:0000313" key="12">
    <source>
        <dbReference type="Proteomes" id="UP000823486"/>
    </source>
</evidence>
<evidence type="ECO:0000256" key="4">
    <source>
        <dbReference type="ARBA" id="ARBA00022475"/>
    </source>
</evidence>
<accession>A0ABS2QGH3</accession>
<keyword evidence="4 10" id="KW-1003">Cell membrane</keyword>
<comment type="caution">
    <text evidence="11">The sequence shown here is derived from an EMBL/GenBank/DDBJ whole genome shotgun (WGS) entry which is preliminary data.</text>
</comment>
<keyword evidence="11" id="KW-0969">Cilium</keyword>
<keyword evidence="5 10" id="KW-0145">Chemotaxis</keyword>
<comment type="function">
    <text evidence="1 10">Controls the rotational direction of flagella during chemotaxis.</text>
</comment>
<evidence type="ECO:0000256" key="1">
    <source>
        <dbReference type="ARBA" id="ARBA00002254"/>
    </source>
</evidence>
<evidence type="ECO:0000256" key="3">
    <source>
        <dbReference type="ARBA" id="ARBA00008281"/>
    </source>
</evidence>
<evidence type="ECO:0000256" key="6">
    <source>
        <dbReference type="ARBA" id="ARBA00022692"/>
    </source>
</evidence>
<dbReference type="PANTHER" id="PTHR35091:SF2">
    <property type="entry name" value="FLAGELLAR PROTEIN FLIL"/>
    <property type="match status" value="1"/>
</dbReference>
<evidence type="ECO:0000256" key="7">
    <source>
        <dbReference type="ARBA" id="ARBA00022779"/>
    </source>
</evidence>
<evidence type="ECO:0000256" key="5">
    <source>
        <dbReference type="ARBA" id="ARBA00022500"/>
    </source>
</evidence>
<organism evidence="11 12">
    <name type="scientific">Peribacillus deserti</name>
    <dbReference type="NCBI Taxonomy" id="673318"/>
    <lineage>
        <taxon>Bacteria</taxon>
        <taxon>Bacillati</taxon>
        <taxon>Bacillota</taxon>
        <taxon>Bacilli</taxon>
        <taxon>Bacillales</taxon>
        <taxon>Bacillaceae</taxon>
        <taxon>Peribacillus</taxon>
    </lineage>
</organism>
<comment type="subcellular location">
    <subcellularLocation>
        <location evidence="2">Cell membrane</location>
        <topology evidence="2">Single-pass membrane protein</topology>
    </subcellularLocation>
</comment>
<evidence type="ECO:0000256" key="10">
    <source>
        <dbReference type="RuleBase" id="RU364125"/>
    </source>
</evidence>
<protein>
    <recommendedName>
        <fullName evidence="10">Flagellar protein FliL</fullName>
    </recommendedName>
</protein>
<dbReference type="EMBL" id="JAFBFI010000006">
    <property type="protein sequence ID" value="MBM7692257.1"/>
    <property type="molecule type" value="Genomic_DNA"/>
</dbReference>
<dbReference type="Pfam" id="PF03748">
    <property type="entry name" value="FliL"/>
    <property type="match status" value="1"/>
</dbReference>
<proteinExistence type="inferred from homology"/>
<evidence type="ECO:0000256" key="2">
    <source>
        <dbReference type="ARBA" id="ARBA00004162"/>
    </source>
</evidence>
<gene>
    <name evidence="11" type="ORF">JOC77_001687</name>
</gene>
<name>A0ABS2QGH3_9BACI</name>
<dbReference type="InterPro" id="IPR005503">
    <property type="entry name" value="FliL"/>
</dbReference>
<keyword evidence="6" id="KW-0812">Transmembrane</keyword>
<dbReference type="PANTHER" id="PTHR35091">
    <property type="entry name" value="FLAGELLAR PROTEIN FLIL"/>
    <property type="match status" value="1"/>
</dbReference>